<dbReference type="GO" id="GO:0061599">
    <property type="term" value="F:molybdopterin molybdotransferase activity"/>
    <property type="evidence" value="ECO:0007669"/>
    <property type="project" value="UniProtKB-EC"/>
</dbReference>
<reference evidence="5" key="1">
    <citation type="submission" date="2021-03" db="EMBL/GenBank/DDBJ databases">
        <authorList>
            <person name="Tagirdzhanova G."/>
        </authorList>
    </citation>
    <scope>NUCLEOTIDE SEQUENCE</scope>
</reference>
<dbReference type="InterPro" id="IPR036425">
    <property type="entry name" value="MoaB/Mog-like_dom_sf"/>
</dbReference>
<keyword evidence="6" id="KW-1185">Reference proteome</keyword>
<dbReference type="InterPro" id="IPR051920">
    <property type="entry name" value="MPT_Adenylyltrnsfr/MoaC-Rel"/>
</dbReference>
<dbReference type="Proteomes" id="UP000664203">
    <property type="component" value="Unassembled WGS sequence"/>
</dbReference>
<evidence type="ECO:0000256" key="3">
    <source>
        <dbReference type="ARBA" id="ARBA00023150"/>
    </source>
</evidence>
<dbReference type="EMBL" id="CAJPDR010000051">
    <property type="protein sequence ID" value="CAF9911823.1"/>
    <property type="molecule type" value="Genomic_DNA"/>
</dbReference>
<dbReference type="GO" id="GO:0006777">
    <property type="term" value="P:Mo-molybdopterin cofactor biosynthetic process"/>
    <property type="evidence" value="ECO:0007669"/>
    <property type="project" value="UniProtKB-KW"/>
</dbReference>
<evidence type="ECO:0000256" key="1">
    <source>
        <dbReference type="ARBA" id="ARBA00005046"/>
    </source>
</evidence>
<accession>A0A8H3EUA1</accession>
<comment type="caution">
    <text evidence="5">The sequence shown here is derived from an EMBL/GenBank/DDBJ whole genome shotgun (WGS) entry which is preliminary data.</text>
</comment>
<dbReference type="OrthoDB" id="4349954at2759"/>
<dbReference type="SUPFAM" id="SSF53218">
    <property type="entry name" value="Molybdenum cofactor biosynthesis proteins"/>
    <property type="match status" value="1"/>
</dbReference>
<comment type="pathway">
    <text evidence="1">Cofactor biosynthesis; molybdopterin biosynthesis.</text>
</comment>
<dbReference type="PANTHER" id="PTHR43764">
    <property type="entry name" value="MOLYBDENUM COFACTOR BIOSYNTHESIS"/>
    <property type="match status" value="1"/>
</dbReference>
<evidence type="ECO:0000313" key="5">
    <source>
        <dbReference type="EMBL" id="CAF9911823.1"/>
    </source>
</evidence>
<feature type="domain" description="MoaB/Mog" evidence="4">
    <location>
        <begin position="10"/>
        <end position="102"/>
    </location>
</feature>
<evidence type="ECO:0000259" key="4">
    <source>
        <dbReference type="Pfam" id="PF00994"/>
    </source>
</evidence>
<proteinExistence type="predicted"/>
<dbReference type="EC" id="2.10.1.1" evidence="2"/>
<protein>
    <recommendedName>
        <fullName evidence="2">molybdopterin molybdotransferase</fullName>
        <ecNumber evidence="2">2.10.1.1</ecNumber>
    </recommendedName>
</protein>
<sequence length="104" mass="11172">MEKSKLKATILIISDTAFQDPTTDKAGDILSDVFTNEGNGQWTVDDRKIVPDDILTIQQAVSTSCDGEDHVNLLITTGGTGFAVKDNTPEAINPLIHRHAPGLV</sequence>
<dbReference type="PANTHER" id="PTHR43764:SF1">
    <property type="entry name" value="MOLYBDOPTERIN MOLYBDOTRANSFERASE"/>
    <property type="match status" value="1"/>
</dbReference>
<dbReference type="InterPro" id="IPR008284">
    <property type="entry name" value="MoCF_biosynth_CS"/>
</dbReference>
<dbReference type="Pfam" id="PF00994">
    <property type="entry name" value="MoCF_biosynth"/>
    <property type="match status" value="1"/>
</dbReference>
<dbReference type="AlphaFoldDB" id="A0A8H3EUA1"/>
<keyword evidence="3" id="KW-0501">Molybdenum cofactor biosynthesis</keyword>
<organism evidence="5 6">
    <name type="scientific">Alectoria fallacina</name>
    <dbReference type="NCBI Taxonomy" id="1903189"/>
    <lineage>
        <taxon>Eukaryota</taxon>
        <taxon>Fungi</taxon>
        <taxon>Dikarya</taxon>
        <taxon>Ascomycota</taxon>
        <taxon>Pezizomycotina</taxon>
        <taxon>Lecanoromycetes</taxon>
        <taxon>OSLEUM clade</taxon>
        <taxon>Lecanoromycetidae</taxon>
        <taxon>Lecanorales</taxon>
        <taxon>Lecanorineae</taxon>
        <taxon>Parmeliaceae</taxon>
        <taxon>Alectoria</taxon>
    </lineage>
</organism>
<name>A0A8H3EUA1_9LECA</name>
<evidence type="ECO:0000256" key="2">
    <source>
        <dbReference type="ARBA" id="ARBA00013269"/>
    </source>
</evidence>
<dbReference type="InterPro" id="IPR001453">
    <property type="entry name" value="MoaB/Mog_dom"/>
</dbReference>
<dbReference type="PROSITE" id="PS01078">
    <property type="entry name" value="MOCF_BIOSYNTHESIS_1"/>
    <property type="match status" value="1"/>
</dbReference>
<gene>
    <name evidence="5" type="ORF">ALECFALPRED_007661</name>
</gene>
<evidence type="ECO:0000313" key="6">
    <source>
        <dbReference type="Proteomes" id="UP000664203"/>
    </source>
</evidence>
<dbReference type="Gene3D" id="3.40.980.10">
    <property type="entry name" value="MoaB/Mog-like domain"/>
    <property type="match status" value="1"/>
</dbReference>